<feature type="compositionally biased region" description="Basic and acidic residues" evidence="1">
    <location>
        <begin position="768"/>
        <end position="780"/>
    </location>
</feature>
<dbReference type="STRING" id="29170.A0A368GIF7"/>
<accession>A0A368GIF7</accession>
<feature type="compositionally biased region" description="Polar residues" evidence="1">
    <location>
        <begin position="196"/>
        <end position="217"/>
    </location>
</feature>
<keyword evidence="3" id="KW-1185">Reference proteome</keyword>
<feature type="compositionally biased region" description="Polar residues" evidence="1">
    <location>
        <begin position="947"/>
        <end position="959"/>
    </location>
</feature>
<feature type="region of interest" description="Disordered" evidence="1">
    <location>
        <begin position="1095"/>
        <end position="1114"/>
    </location>
</feature>
<dbReference type="Proteomes" id="UP000252519">
    <property type="component" value="Unassembled WGS sequence"/>
</dbReference>
<gene>
    <name evidence="2" type="ORF">ANCCAN_09844</name>
</gene>
<feature type="compositionally biased region" description="Polar residues" evidence="1">
    <location>
        <begin position="1095"/>
        <end position="1110"/>
    </location>
</feature>
<feature type="compositionally biased region" description="Basic and acidic residues" evidence="1">
    <location>
        <begin position="728"/>
        <end position="761"/>
    </location>
</feature>
<feature type="compositionally biased region" description="Polar residues" evidence="1">
    <location>
        <begin position="456"/>
        <end position="467"/>
    </location>
</feature>
<feature type="compositionally biased region" description="Basic and acidic residues" evidence="1">
    <location>
        <begin position="218"/>
        <end position="232"/>
    </location>
</feature>
<feature type="compositionally biased region" description="Polar residues" evidence="1">
    <location>
        <begin position="237"/>
        <end position="256"/>
    </location>
</feature>
<feature type="compositionally biased region" description="Basic and acidic residues" evidence="1">
    <location>
        <begin position="908"/>
        <end position="929"/>
    </location>
</feature>
<feature type="region of interest" description="Disordered" evidence="1">
    <location>
        <begin position="660"/>
        <end position="815"/>
    </location>
</feature>
<feature type="region of interest" description="Disordered" evidence="1">
    <location>
        <begin position="947"/>
        <end position="966"/>
    </location>
</feature>
<feature type="compositionally biased region" description="Basic and acidic residues" evidence="1">
    <location>
        <begin position="660"/>
        <end position="686"/>
    </location>
</feature>
<sequence length="1173" mass="126804">MSQIDWPIDFAKNPQEALNFCEGRVNSETQAALISQIDTYVEIDNKRKHYFYIGMCPCSCSQICCNSPGFSINSCPSLGDYTILMNETSDRTTASSTKSTNKRVPITLERNEIASTILTVTSTTPVEGTVSTKKILATTDETTTQLATSEAFLLHSQHSSQSSPASTVPVHNFFSSTASELKTEDTWVDPDGYASEESSQSRQTSNAVYETSSSFQSENERNEGNLEEENKMETLPSVPSNPTSLKTSRPSASTGLTLHPLSEDVSTASASHDPDTSTNSMSGFETTSHATTSKRTKMYTKVSLLPISPSLNVDSMDTQMTTVPTAKTTEKSTNGKSNSFPSVKMSTSVEAGVSLGDGRTTAARTFDEITARTTTSNAMSAEHSENLMLHESHPSTESENELGVTILTSLTVFHTNSGESYRTKEVVGSVASNYFTKATEDRIIAESTLRDDAGSAINSEESSPVESTDSKESHSTSTVNARCSKGKLIVGSTNIVDDNASSVVPEPPSEVLNASLEVEGPAGGTSSSMNTRYTSETTARVESESFSKKEPGILTTIESTMGENAQNSVQGSGAGYSVHITLPSIEELGKSSALVPSFAQIGVNSGEVTGVDHKIPSTLIQTTSPVAAVSSQNSTYSSTVTATSIRLTSGAYEMTEWHASRRMTREGKTTGGHSADEETKADKTTEGHTTSEVYYGNEKTEGHVTQEPIREKESTEKHTANELSDGGRTTKERAADELTKAGKTTEKHVTHAPNHRYENTEKQATSEVIREEKTTERHTADQPTNTGKVTGETTEGHTVDELTNIGRTTEGRTSDEVTNALETGEGHKDAEITSAGKTNGHVTHELNHGYEQTEGQVTQELIRGEITTKRHTSDELTDARTTKEGHAGDVLNYGYKKTEGHVTGGPTRRGETTEEHTNHEQTDVDSSEVKTRADALLVTSMAAITTNTTSKDETSSTFAESPAGTANGHLNKLETTYLPTSYFNSTMTPWLTELTNPVTDVFLSTFLVSSLNKVDSLTETRHQQTYRSSQITFTDGNGVADGSTTEHRAFSISTFPNPTETALNPHKQSTAKDTKRFNIDSFTTELGARIPTVSSKSHGFTAATQHSPSEQGMVDRDEPVLHTTSESRGEIVHDGVTSRWKLRSFVHQPQYAAKLLLSTPYPLPTRARKVTIR</sequence>
<evidence type="ECO:0000313" key="3">
    <source>
        <dbReference type="Proteomes" id="UP000252519"/>
    </source>
</evidence>
<feature type="region of interest" description="Disordered" evidence="1">
    <location>
        <begin position="185"/>
        <end position="292"/>
    </location>
</feature>
<comment type="caution">
    <text evidence="2">The sequence shown here is derived from an EMBL/GenBank/DDBJ whole genome shotgun (WGS) entry which is preliminary data.</text>
</comment>
<evidence type="ECO:0000313" key="2">
    <source>
        <dbReference type="EMBL" id="RCN44156.1"/>
    </source>
</evidence>
<name>A0A368GIF7_ANCCA</name>
<evidence type="ECO:0000256" key="1">
    <source>
        <dbReference type="SAM" id="MobiDB-lite"/>
    </source>
</evidence>
<feature type="region of interest" description="Disordered" evidence="1">
    <location>
        <begin position="454"/>
        <end position="480"/>
    </location>
</feature>
<feature type="compositionally biased region" description="Polar residues" evidence="1">
    <location>
        <begin position="781"/>
        <end position="793"/>
    </location>
</feature>
<protein>
    <submittedName>
        <fullName evidence="2">Uncharacterized protein</fullName>
    </submittedName>
</protein>
<feature type="compositionally biased region" description="Basic and acidic residues" evidence="1">
    <location>
        <begin position="698"/>
        <end position="720"/>
    </location>
</feature>
<reference evidence="2 3" key="1">
    <citation type="submission" date="2014-10" db="EMBL/GenBank/DDBJ databases">
        <title>Draft genome of the hookworm Ancylostoma caninum.</title>
        <authorList>
            <person name="Mitreva M."/>
        </authorList>
    </citation>
    <scope>NUCLEOTIDE SEQUENCE [LARGE SCALE GENOMIC DNA]</scope>
    <source>
        <strain evidence="2 3">Baltimore</strain>
    </source>
</reference>
<proteinExistence type="predicted"/>
<organism evidence="2 3">
    <name type="scientific">Ancylostoma caninum</name>
    <name type="common">Dog hookworm</name>
    <dbReference type="NCBI Taxonomy" id="29170"/>
    <lineage>
        <taxon>Eukaryota</taxon>
        <taxon>Metazoa</taxon>
        <taxon>Ecdysozoa</taxon>
        <taxon>Nematoda</taxon>
        <taxon>Chromadorea</taxon>
        <taxon>Rhabditida</taxon>
        <taxon>Rhabditina</taxon>
        <taxon>Rhabditomorpha</taxon>
        <taxon>Strongyloidea</taxon>
        <taxon>Ancylostomatidae</taxon>
        <taxon>Ancylostomatinae</taxon>
        <taxon>Ancylostoma</taxon>
    </lineage>
</organism>
<dbReference type="EMBL" id="JOJR01000137">
    <property type="protein sequence ID" value="RCN44156.1"/>
    <property type="molecule type" value="Genomic_DNA"/>
</dbReference>
<feature type="compositionally biased region" description="Polar residues" evidence="1">
    <location>
        <begin position="264"/>
        <end position="291"/>
    </location>
</feature>
<feature type="region of interest" description="Disordered" evidence="1">
    <location>
        <begin position="896"/>
        <end position="929"/>
    </location>
</feature>
<dbReference type="AlphaFoldDB" id="A0A368GIF7"/>